<dbReference type="SMART" id="SM00468">
    <property type="entry name" value="PreSET"/>
    <property type="match status" value="1"/>
</dbReference>
<dbReference type="SUPFAM" id="SSF54160">
    <property type="entry name" value="Chromo domain-like"/>
    <property type="match status" value="1"/>
</dbReference>
<evidence type="ECO:0000313" key="13">
    <source>
        <dbReference type="Proteomes" id="UP001107558"/>
    </source>
</evidence>
<feature type="domain" description="Post-SET" evidence="11">
    <location>
        <begin position="467"/>
        <end position="480"/>
    </location>
</feature>
<evidence type="ECO:0008006" key="14">
    <source>
        <dbReference type="Google" id="ProtNLM"/>
    </source>
</evidence>
<evidence type="ECO:0000256" key="3">
    <source>
        <dbReference type="ARBA" id="ARBA00022603"/>
    </source>
</evidence>
<dbReference type="Proteomes" id="UP001107558">
    <property type="component" value="Chromosome 3"/>
</dbReference>
<dbReference type="PROSITE" id="PS50867">
    <property type="entry name" value="PRE_SET"/>
    <property type="match status" value="1"/>
</dbReference>
<evidence type="ECO:0000256" key="4">
    <source>
        <dbReference type="ARBA" id="ARBA00022679"/>
    </source>
</evidence>
<keyword evidence="6" id="KW-0479">Metal-binding</keyword>
<protein>
    <recommendedName>
        <fullName evidence="14">Histone-lysine N-methyltransferase</fullName>
    </recommendedName>
</protein>
<sequence length="480" mass="55872">MPRVKSKRSIESSGSESPNRNFKKSRTSDEFNAVNNNNYQCNSAKKMKNKKKRTSIKEIPVVCDVNKILSYRLNPASPKVILECLVEWANAGPNSNSWEGMDNLRYNLIFQEFIHNEFNKHEMEIFVKIANFKQKLRSKIRKIYNENPKWYIMHSIVQPFDPFEYKAHQVFYHLIKNIPEKFTILLEELVIKNYFFKLEQTQRTKAGLIADKMSELEGITIVIDNEEDFELPPEFEYITKNFLVDDVNQSFVEEPKDIPSGCKCVSCGPTSECCPMLASEPFAYKEANKRTVIGLKRQEAIIECNENCKCNKKCINRVTQQSRNLVLCLFKTANRGWGVKNADRKSVIKRGTFVLEYTGEVLGNHEASKRKVHSYLFDLNMERNNHGFYTIDAYKHGSLARFVNHSCEPNCSMWFINDCLKNPKNQKLCIFADRDIKYDEELTIDYCPRYDVPTSDQIDYSQKFICECHCGSSLCRGNIY</sequence>
<feature type="domain" description="Pre-SET" evidence="10">
    <location>
        <begin position="260"/>
        <end position="322"/>
    </location>
</feature>
<keyword evidence="13" id="KW-1185">Reference proteome</keyword>
<dbReference type="Pfam" id="PF00856">
    <property type="entry name" value="SET"/>
    <property type="match status" value="1"/>
</dbReference>
<dbReference type="OrthoDB" id="1045173at2759"/>
<dbReference type="SMART" id="SM00317">
    <property type="entry name" value="SET"/>
    <property type="match status" value="1"/>
</dbReference>
<dbReference type="InterPro" id="IPR050973">
    <property type="entry name" value="H3K9_Histone-Lys_N-MTase"/>
</dbReference>
<evidence type="ECO:0000256" key="2">
    <source>
        <dbReference type="ARBA" id="ARBA00022454"/>
    </source>
</evidence>
<dbReference type="GO" id="GO:0008270">
    <property type="term" value="F:zinc ion binding"/>
    <property type="evidence" value="ECO:0007669"/>
    <property type="project" value="InterPro"/>
</dbReference>
<keyword evidence="5" id="KW-0949">S-adenosyl-L-methionine</keyword>
<dbReference type="PANTHER" id="PTHR46223:SF3">
    <property type="entry name" value="HISTONE-LYSINE N-METHYLTRANSFERASE SET-23"/>
    <property type="match status" value="1"/>
</dbReference>
<dbReference type="GO" id="GO:0008757">
    <property type="term" value="F:S-adenosylmethionine-dependent methyltransferase activity"/>
    <property type="evidence" value="ECO:0007669"/>
    <property type="project" value="UniProtKB-ARBA"/>
</dbReference>
<organism evidence="12 13">
    <name type="scientific">Polypedilum vanderplanki</name>
    <name type="common">Sleeping chironomid midge</name>
    <dbReference type="NCBI Taxonomy" id="319348"/>
    <lineage>
        <taxon>Eukaryota</taxon>
        <taxon>Metazoa</taxon>
        <taxon>Ecdysozoa</taxon>
        <taxon>Arthropoda</taxon>
        <taxon>Hexapoda</taxon>
        <taxon>Insecta</taxon>
        <taxon>Pterygota</taxon>
        <taxon>Neoptera</taxon>
        <taxon>Endopterygota</taxon>
        <taxon>Diptera</taxon>
        <taxon>Nematocera</taxon>
        <taxon>Chironomoidea</taxon>
        <taxon>Chironomidae</taxon>
        <taxon>Chironominae</taxon>
        <taxon>Polypedilum</taxon>
        <taxon>Polypedilum</taxon>
    </lineage>
</organism>
<evidence type="ECO:0000313" key="12">
    <source>
        <dbReference type="EMBL" id="KAG5672767.1"/>
    </source>
</evidence>
<name>A0A9J6BSE9_POLVA</name>
<dbReference type="InterPro" id="IPR003616">
    <property type="entry name" value="Post-SET_dom"/>
</dbReference>
<evidence type="ECO:0000259" key="11">
    <source>
        <dbReference type="PROSITE" id="PS50868"/>
    </source>
</evidence>
<dbReference type="InterPro" id="IPR007728">
    <property type="entry name" value="Pre-SET_dom"/>
</dbReference>
<accession>A0A9J6BSE9</accession>
<reference evidence="12" key="1">
    <citation type="submission" date="2021-03" db="EMBL/GenBank/DDBJ databases">
        <title>Chromosome level genome of the anhydrobiotic midge Polypedilum vanderplanki.</title>
        <authorList>
            <person name="Yoshida Y."/>
            <person name="Kikawada T."/>
            <person name="Gusev O."/>
        </authorList>
    </citation>
    <scope>NUCLEOTIDE SEQUENCE</scope>
    <source>
        <strain evidence="12">NIAS01</strain>
        <tissue evidence="12">Whole body or cell culture</tissue>
    </source>
</reference>
<evidence type="ECO:0000259" key="9">
    <source>
        <dbReference type="PROSITE" id="PS50280"/>
    </source>
</evidence>
<dbReference type="EMBL" id="JADBJN010000003">
    <property type="protein sequence ID" value="KAG5672767.1"/>
    <property type="molecule type" value="Genomic_DNA"/>
</dbReference>
<dbReference type="SUPFAM" id="SSF82199">
    <property type="entry name" value="SET domain"/>
    <property type="match status" value="1"/>
</dbReference>
<feature type="region of interest" description="Disordered" evidence="8">
    <location>
        <begin position="1"/>
        <end position="34"/>
    </location>
</feature>
<dbReference type="GO" id="GO:0008170">
    <property type="term" value="F:N-methyltransferase activity"/>
    <property type="evidence" value="ECO:0007669"/>
    <property type="project" value="UniProtKB-ARBA"/>
</dbReference>
<dbReference type="GO" id="GO:0042054">
    <property type="term" value="F:histone methyltransferase activity"/>
    <property type="evidence" value="ECO:0007669"/>
    <property type="project" value="InterPro"/>
</dbReference>
<dbReference type="PROSITE" id="PS50280">
    <property type="entry name" value="SET"/>
    <property type="match status" value="1"/>
</dbReference>
<evidence type="ECO:0000256" key="7">
    <source>
        <dbReference type="ARBA" id="ARBA00022833"/>
    </source>
</evidence>
<evidence type="ECO:0000256" key="6">
    <source>
        <dbReference type="ARBA" id="ARBA00022723"/>
    </source>
</evidence>
<dbReference type="InterPro" id="IPR001214">
    <property type="entry name" value="SET_dom"/>
</dbReference>
<dbReference type="Gene3D" id="2.170.270.10">
    <property type="entry name" value="SET domain"/>
    <property type="match status" value="1"/>
</dbReference>
<dbReference type="Gene3D" id="2.40.50.40">
    <property type="match status" value="1"/>
</dbReference>
<evidence type="ECO:0000256" key="5">
    <source>
        <dbReference type="ARBA" id="ARBA00022691"/>
    </source>
</evidence>
<evidence type="ECO:0000259" key="10">
    <source>
        <dbReference type="PROSITE" id="PS50867"/>
    </source>
</evidence>
<dbReference type="PROSITE" id="PS50868">
    <property type="entry name" value="POST_SET"/>
    <property type="match status" value="1"/>
</dbReference>
<dbReference type="GO" id="GO:0005634">
    <property type="term" value="C:nucleus"/>
    <property type="evidence" value="ECO:0007669"/>
    <property type="project" value="InterPro"/>
</dbReference>
<dbReference type="PANTHER" id="PTHR46223">
    <property type="entry name" value="HISTONE-LYSINE N-METHYLTRANSFERASE SUV39H"/>
    <property type="match status" value="1"/>
</dbReference>
<feature type="domain" description="SET" evidence="9">
    <location>
        <begin position="325"/>
        <end position="447"/>
    </location>
</feature>
<keyword evidence="3" id="KW-0489">Methyltransferase</keyword>
<dbReference type="AlphaFoldDB" id="A0A9J6BSE9"/>
<keyword evidence="7" id="KW-0862">Zinc</keyword>
<dbReference type="GO" id="GO:0032259">
    <property type="term" value="P:methylation"/>
    <property type="evidence" value="ECO:0007669"/>
    <property type="project" value="UniProtKB-KW"/>
</dbReference>
<evidence type="ECO:0000256" key="1">
    <source>
        <dbReference type="ARBA" id="ARBA00004286"/>
    </source>
</evidence>
<dbReference type="InterPro" id="IPR016197">
    <property type="entry name" value="Chromo-like_dom_sf"/>
</dbReference>
<keyword evidence="4" id="KW-0808">Transferase</keyword>
<proteinExistence type="predicted"/>
<comment type="subcellular location">
    <subcellularLocation>
        <location evidence="1">Chromosome</location>
    </subcellularLocation>
</comment>
<comment type="caution">
    <text evidence="12">The sequence shown here is derived from an EMBL/GenBank/DDBJ whole genome shotgun (WGS) entry which is preliminary data.</text>
</comment>
<gene>
    <name evidence="12" type="ORF">PVAND_002863</name>
</gene>
<keyword evidence="2" id="KW-0158">Chromosome</keyword>
<dbReference type="Pfam" id="PF05033">
    <property type="entry name" value="Pre-SET"/>
    <property type="match status" value="1"/>
</dbReference>
<dbReference type="InterPro" id="IPR046341">
    <property type="entry name" value="SET_dom_sf"/>
</dbReference>
<dbReference type="GO" id="GO:0005694">
    <property type="term" value="C:chromosome"/>
    <property type="evidence" value="ECO:0007669"/>
    <property type="project" value="UniProtKB-SubCell"/>
</dbReference>
<evidence type="ECO:0000256" key="8">
    <source>
        <dbReference type="SAM" id="MobiDB-lite"/>
    </source>
</evidence>